<evidence type="ECO:0000256" key="1">
    <source>
        <dbReference type="ARBA" id="ARBA00004123"/>
    </source>
</evidence>
<feature type="region of interest" description="Disordered" evidence="4">
    <location>
        <begin position="181"/>
        <end position="210"/>
    </location>
</feature>
<keyword evidence="3" id="KW-0539">Nucleus</keyword>
<feature type="non-terminal residue" evidence="5">
    <location>
        <position position="1"/>
    </location>
</feature>
<evidence type="ECO:0000256" key="3">
    <source>
        <dbReference type="ARBA" id="ARBA00023242"/>
    </source>
</evidence>
<dbReference type="GO" id="GO:0005634">
    <property type="term" value="C:nucleus"/>
    <property type="evidence" value="ECO:0007669"/>
    <property type="project" value="UniProtKB-SubCell"/>
</dbReference>
<comment type="subcellular location">
    <subcellularLocation>
        <location evidence="1">Nucleus</location>
    </subcellularLocation>
</comment>
<evidence type="ECO:0000256" key="4">
    <source>
        <dbReference type="SAM" id="MobiDB-lite"/>
    </source>
</evidence>
<evidence type="ECO:0000256" key="2">
    <source>
        <dbReference type="ARBA" id="ARBA00010849"/>
    </source>
</evidence>
<reference evidence="5" key="1">
    <citation type="submission" date="2021-01" db="EMBL/GenBank/DDBJ databases">
        <authorList>
            <person name="Corre E."/>
            <person name="Pelletier E."/>
            <person name="Niang G."/>
            <person name="Scheremetjew M."/>
            <person name="Finn R."/>
            <person name="Kale V."/>
            <person name="Holt S."/>
            <person name="Cochrane G."/>
            <person name="Meng A."/>
            <person name="Brown T."/>
            <person name="Cohen L."/>
        </authorList>
    </citation>
    <scope>NUCLEOTIDE SEQUENCE</scope>
    <source>
        <strain evidence="5">Ras09</strain>
    </source>
</reference>
<sequence length="560" mass="65017">LKMQNQNSNSGVSGQQRGRRLVLHFDINNTILMKDTSKNLKSVQINVARIIAKSSWGRVTPSAESDHNQGGNWALLHDQLAWTKPDISLLKEKDRETESGDPVELVSYMDYLNEAYPLDRGNAEQNQAIITDRLLSFARAGGLASKFKNISEKMLKALNLPKGAKEELNYPPELVEKIQKGEPLWDDKKKQAGEDEDEDAEQEENAGAGEAELTEEQKLMMQMFGEGKYHLIPAFFRTLIQLKKQKREFAVVYRTFGKDLDHVIWEFNQFCCGNHPCYSGRNGTPLIRFDGYKLTKDLRIRDPLQKGLFFRFSNELSDAKLLQGTLNRKTNDYDEVQDLINNEDEFEDCNFIQDHIQIYQSLQETLKKFSTVAIQDDYQNWKENDHHREVAKLLLVDQADYSTQHIFFDDNADQDEDCIVDVRDAITKEIVPYQKFINRYVIKVEPHRAILEPDYFIKMIEVAEQNRDEEIERVEAGMDDPAVQQDDKQEMEVAEDNEWQRLQELPNEEYLMKTVLPVLYQGMKIVDQQRPVAPLEYLALYLLKHQDQIKLPVKPVNSYQ</sequence>
<protein>
    <submittedName>
        <fullName evidence="5">Uncharacterized protein</fullName>
    </submittedName>
</protein>
<comment type="similarity">
    <text evidence="2">Belongs to the dpy-30 family.</text>
</comment>
<feature type="compositionally biased region" description="Acidic residues" evidence="4">
    <location>
        <begin position="194"/>
        <end position="204"/>
    </location>
</feature>
<dbReference type="InterPro" id="IPR007858">
    <property type="entry name" value="Dpy-30_motif"/>
</dbReference>
<dbReference type="CDD" id="cd22965">
    <property type="entry name" value="DD_DPY30_SDC1"/>
    <property type="match status" value="1"/>
</dbReference>
<organism evidence="5">
    <name type="scientific">Strombidium rassoulzadegani</name>
    <dbReference type="NCBI Taxonomy" id="1082188"/>
    <lineage>
        <taxon>Eukaryota</taxon>
        <taxon>Sar</taxon>
        <taxon>Alveolata</taxon>
        <taxon>Ciliophora</taxon>
        <taxon>Intramacronucleata</taxon>
        <taxon>Spirotrichea</taxon>
        <taxon>Oligotrichia</taxon>
        <taxon>Strombidiidae</taxon>
        <taxon>Strombidium</taxon>
    </lineage>
</organism>
<dbReference type="PANTHER" id="PTHR36960:SF1">
    <property type="entry name" value="SI:DKEY-32E6.3"/>
    <property type="match status" value="1"/>
</dbReference>
<dbReference type="PANTHER" id="PTHR36960">
    <property type="entry name" value="SI:DKEY-32E6.3"/>
    <property type="match status" value="1"/>
</dbReference>
<dbReference type="EMBL" id="HBIA01013772">
    <property type="protein sequence ID" value="CAE0235182.1"/>
    <property type="molecule type" value="Transcribed_RNA"/>
</dbReference>
<feature type="compositionally biased region" description="Basic and acidic residues" evidence="4">
    <location>
        <begin position="181"/>
        <end position="193"/>
    </location>
</feature>
<name>A0A7S3CRN4_9SPIT</name>
<dbReference type="Gene3D" id="1.20.890.10">
    <property type="entry name" value="cAMP-dependent protein kinase regulatory subunit, dimerization-anchoring domain"/>
    <property type="match status" value="1"/>
</dbReference>
<dbReference type="InterPro" id="IPR049629">
    <property type="entry name" value="DPY30_SDC1_DD"/>
</dbReference>
<accession>A0A7S3CRN4</accession>
<gene>
    <name evidence="5" type="ORF">SRAS04492_LOCUS6989</name>
</gene>
<dbReference type="Pfam" id="PF05186">
    <property type="entry name" value="Dpy-30"/>
    <property type="match status" value="1"/>
</dbReference>
<proteinExistence type="inferred from homology"/>
<evidence type="ECO:0000313" key="5">
    <source>
        <dbReference type="EMBL" id="CAE0235182.1"/>
    </source>
</evidence>
<dbReference type="AlphaFoldDB" id="A0A7S3CRN4"/>